<evidence type="ECO:0000256" key="3">
    <source>
        <dbReference type="ARBA" id="ARBA00012621"/>
    </source>
</evidence>
<dbReference type="EMBL" id="WJPO01000007">
    <property type="protein sequence ID" value="MRH20612.1"/>
    <property type="molecule type" value="Genomic_DNA"/>
</dbReference>
<organism evidence="13 14">
    <name type="scientific">Rhodovulum strictum</name>
    <dbReference type="NCBI Taxonomy" id="58314"/>
    <lineage>
        <taxon>Bacteria</taxon>
        <taxon>Pseudomonadati</taxon>
        <taxon>Pseudomonadota</taxon>
        <taxon>Alphaproteobacteria</taxon>
        <taxon>Rhodobacterales</taxon>
        <taxon>Paracoccaceae</taxon>
        <taxon>Rhodovulum</taxon>
    </lineage>
</organism>
<dbReference type="PANTHER" id="PTHR42755:SF1">
    <property type="entry name" value="3-DEOXY-D-MANNO-OCTULOSONIC ACID TRANSFERASE, MITOCHONDRIAL-RELATED"/>
    <property type="match status" value="1"/>
</dbReference>
<dbReference type="AlphaFoldDB" id="A0A844BHT5"/>
<proteinExistence type="inferred from homology"/>
<evidence type="ECO:0000256" key="4">
    <source>
        <dbReference type="ARBA" id="ARBA00019077"/>
    </source>
</evidence>
<evidence type="ECO:0000256" key="1">
    <source>
        <dbReference type="ARBA" id="ARBA00003394"/>
    </source>
</evidence>
<gene>
    <name evidence="13" type="ORF">GH815_06375</name>
</gene>
<evidence type="ECO:0000256" key="8">
    <source>
        <dbReference type="PIRSR" id="PIRSR639901-1"/>
    </source>
</evidence>
<dbReference type="GO" id="GO:0005886">
    <property type="term" value="C:plasma membrane"/>
    <property type="evidence" value="ECO:0007669"/>
    <property type="project" value="UniProtKB-SubCell"/>
</dbReference>
<evidence type="ECO:0000256" key="7">
    <source>
        <dbReference type="ARBA" id="ARBA00049183"/>
    </source>
</evidence>
<dbReference type="Proteomes" id="UP000466730">
    <property type="component" value="Unassembled WGS sequence"/>
</dbReference>
<evidence type="ECO:0000259" key="12">
    <source>
        <dbReference type="Pfam" id="PF04413"/>
    </source>
</evidence>
<dbReference type="Gene3D" id="3.40.50.11720">
    <property type="entry name" value="3-Deoxy-D-manno-octulosonic-acid transferase, N-terminal domain"/>
    <property type="match status" value="1"/>
</dbReference>
<dbReference type="InterPro" id="IPR007507">
    <property type="entry name" value="Glycos_transf_N"/>
</dbReference>
<keyword evidence="10" id="KW-1003">Cell membrane</keyword>
<comment type="catalytic activity">
    <reaction evidence="7 10">
        <text>lipid IVA (E. coli) + CMP-3-deoxy-beta-D-manno-octulosonate = alpha-Kdo-(2-&gt;6)-lipid IVA (E. coli) + CMP + H(+)</text>
        <dbReference type="Rhea" id="RHEA:28066"/>
        <dbReference type="ChEBI" id="CHEBI:15378"/>
        <dbReference type="ChEBI" id="CHEBI:58603"/>
        <dbReference type="ChEBI" id="CHEBI:60364"/>
        <dbReference type="ChEBI" id="CHEBI:60377"/>
        <dbReference type="ChEBI" id="CHEBI:85987"/>
        <dbReference type="EC" id="2.4.99.12"/>
    </reaction>
</comment>
<accession>A0A844BHT5</accession>
<dbReference type="PANTHER" id="PTHR42755">
    <property type="entry name" value="3-DEOXY-MANNO-OCTULOSONATE CYTIDYLYLTRANSFERASE"/>
    <property type="match status" value="1"/>
</dbReference>
<keyword evidence="10" id="KW-0472">Membrane</keyword>
<comment type="function">
    <text evidence="1 10">Involved in lipopolysaccharide (LPS) biosynthesis. Catalyzes the transfer of 3-deoxy-D-manno-octulosonate (Kdo) residue(s) from CMP-Kdo to lipid IV(A), the tetraacyldisaccharide-1,4'-bisphosphate precursor of lipid A.</text>
</comment>
<comment type="caution">
    <text evidence="13">The sequence shown here is derived from an EMBL/GenBank/DDBJ whole genome shotgun (WGS) entry which is preliminary data.</text>
</comment>
<dbReference type="Gene3D" id="3.40.50.2000">
    <property type="entry name" value="Glycogen Phosphorylase B"/>
    <property type="match status" value="1"/>
</dbReference>
<feature type="active site" description="Proton acceptor" evidence="8">
    <location>
        <position position="109"/>
    </location>
</feature>
<evidence type="ECO:0000256" key="9">
    <source>
        <dbReference type="PIRSR" id="PIRSR639901-2"/>
    </source>
</evidence>
<evidence type="ECO:0000256" key="6">
    <source>
        <dbReference type="ARBA" id="ARBA00031445"/>
    </source>
</evidence>
<dbReference type="EC" id="2.4.99.12" evidence="3 10"/>
<dbReference type="InterPro" id="IPR038107">
    <property type="entry name" value="Glycos_transf_N_sf"/>
</dbReference>
<dbReference type="Pfam" id="PF04413">
    <property type="entry name" value="Glycos_transf_N"/>
    <property type="match status" value="1"/>
</dbReference>
<keyword evidence="10" id="KW-0448">Lipopolysaccharide biosynthesis</keyword>
<comment type="pathway">
    <text evidence="2 10">Bacterial outer membrane biogenesis; LPS core biosynthesis.</text>
</comment>
<feature type="domain" description="3-deoxy-D-manno-octulosonic-acid transferase N-terminal" evidence="12">
    <location>
        <begin position="82"/>
        <end position="257"/>
    </location>
</feature>
<dbReference type="GO" id="GO:0009245">
    <property type="term" value="P:lipid A biosynthetic process"/>
    <property type="evidence" value="ECO:0007669"/>
    <property type="project" value="TreeGrafter"/>
</dbReference>
<protein>
    <recommendedName>
        <fullName evidence="4 10">3-deoxy-D-manno-octulosonic acid transferase</fullName>
        <shortName evidence="10">Kdo transferase</shortName>
        <ecNumber evidence="3 10">2.4.99.12</ecNumber>
    </recommendedName>
    <alternativeName>
        <fullName evidence="6 10">Lipid IV(A) 3-deoxy-D-manno-octulosonic acid transferase</fullName>
    </alternativeName>
</protein>
<keyword evidence="5 10" id="KW-0808">Transferase</keyword>
<dbReference type="GO" id="GO:0043842">
    <property type="term" value="F:Kdo transferase activity"/>
    <property type="evidence" value="ECO:0007669"/>
    <property type="project" value="UniProtKB-EC"/>
</dbReference>
<dbReference type="GO" id="GO:0009244">
    <property type="term" value="P:lipopolysaccharide core region biosynthetic process"/>
    <property type="evidence" value="ECO:0007669"/>
    <property type="project" value="UniProtKB-UniRule"/>
</dbReference>
<dbReference type="UniPathway" id="UPA00958"/>
<feature type="site" description="Transition state stabilizer" evidence="9">
    <location>
        <position position="257"/>
    </location>
</feature>
<feature type="region of interest" description="Disordered" evidence="11">
    <location>
        <begin position="471"/>
        <end position="496"/>
    </location>
</feature>
<sequence length="496" mass="53363">MACICWRRAPRRCLPLRCSLRSIPRGAARRQAASRHRTGNGPGMRTSTAVLRAYLAASAIADPVYLWLRNRRLASGKELPDRVGERQGRATLPRPPGRVVWFHAASVGETLSLMDLVRRLLEEDRALTVLITSTTVSSARMLADLLPERAVHQFSPFDTRAAVRRFLDHWRPDLAVWVESELWPRLLAETDRRAIPMLLVNARVSDRTAARWRRWPRTARALLSPFRAILVQEDATASVMRAIGVPAGRLAVTGSIKESLPPLAADPDALSTMRAALGGRACWLAASTHAGEEDILAEAHERAFGRGAGRALLIVAPRHPERGPAIAEGLAARGWAVALRSAGALPGAGTEIYVADSMGEMGLWYRLCPVAFVGGSLVPVGGHNPYEPINLDCAVLHGPHVFNFPGIHARLAEAGGAIAAATADEIAARLVELGDAQARARITAAARRVLDARPPAAEAVLAAIRGQLGLAPRDGRGDRTVAQANPAAPQTEGSRR</sequence>
<evidence type="ECO:0000313" key="14">
    <source>
        <dbReference type="Proteomes" id="UP000466730"/>
    </source>
</evidence>
<evidence type="ECO:0000256" key="2">
    <source>
        <dbReference type="ARBA" id="ARBA00004713"/>
    </source>
</evidence>
<evidence type="ECO:0000256" key="10">
    <source>
        <dbReference type="RuleBase" id="RU365103"/>
    </source>
</evidence>
<dbReference type="InterPro" id="IPR039901">
    <property type="entry name" value="Kdotransferase"/>
</dbReference>
<reference evidence="13 14" key="1">
    <citation type="submission" date="2019-11" db="EMBL/GenBank/DDBJ databases">
        <title>Draft Whole-Genome sequence of the marine photosynthetic bacterium Rhodovulum strictum DSM 11289.</title>
        <authorList>
            <person name="Kyndt J.A."/>
            <person name="Meyer T.E."/>
        </authorList>
    </citation>
    <scope>NUCLEOTIDE SEQUENCE [LARGE SCALE GENOMIC DNA]</scope>
    <source>
        <strain evidence="13 14">DSM 11289</strain>
    </source>
</reference>
<evidence type="ECO:0000256" key="5">
    <source>
        <dbReference type="ARBA" id="ARBA00022679"/>
    </source>
</evidence>
<name>A0A844BHT5_9RHOB</name>
<evidence type="ECO:0000256" key="11">
    <source>
        <dbReference type="SAM" id="MobiDB-lite"/>
    </source>
</evidence>
<comment type="similarity">
    <text evidence="10">Belongs to the glycosyltransferase group 1 family.</text>
</comment>
<dbReference type="OrthoDB" id="9789797at2"/>
<keyword evidence="14" id="KW-1185">Reference proteome</keyword>
<evidence type="ECO:0000313" key="13">
    <source>
        <dbReference type="EMBL" id="MRH20612.1"/>
    </source>
</evidence>
<feature type="site" description="Transition state stabilizer" evidence="9">
    <location>
        <position position="179"/>
    </location>
</feature>
<comment type="subcellular location">
    <subcellularLocation>
        <location evidence="10">Cell membrane</location>
    </subcellularLocation>
</comment>